<proteinExistence type="predicted"/>
<evidence type="ECO:0000313" key="2">
    <source>
        <dbReference type="Proteomes" id="UP000668068"/>
    </source>
</evidence>
<dbReference type="EMBL" id="JAENQP010000007">
    <property type="protein sequence ID" value="MBO3359568.1"/>
    <property type="molecule type" value="Genomic_DNA"/>
</dbReference>
<evidence type="ECO:0000313" key="1">
    <source>
        <dbReference type="EMBL" id="MBO3359568.1"/>
    </source>
</evidence>
<name>A0AAW4IY65_CLOPF</name>
<accession>A0AAW4IY65</accession>
<dbReference type="Proteomes" id="UP000668068">
    <property type="component" value="Unassembled WGS sequence"/>
</dbReference>
<comment type="caution">
    <text evidence="1">The sequence shown here is derived from an EMBL/GenBank/DDBJ whole genome shotgun (WGS) entry which is preliminary data.</text>
</comment>
<sequence length="99" mass="11759">MYLRSFKNIVNVKELGKIKNDRFELGIYDCINNNGEKTLKLVEYDFVRELDEVLADTKDMIKDYLNDKIEEINNSEFDDIMSVVAEELKEQYMQLLKLI</sequence>
<organism evidence="1 2">
    <name type="scientific">Clostridium perfringens</name>
    <dbReference type="NCBI Taxonomy" id="1502"/>
    <lineage>
        <taxon>Bacteria</taxon>
        <taxon>Bacillati</taxon>
        <taxon>Bacillota</taxon>
        <taxon>Clostridia</taxon>
        <taxon>Eubacteriales</taxon>
        <taxon>Clostridiaceae</taxon>
        <taxon>Clostridium</taxon>
    </lineage>
</organism>
<protein>
    <submittedName>
        <fullName evidence="1">Uncharacterized protein</fullName>
    </submittedName>
</protein>
<gene>
    <name evidence="1" type="ORF">JJB47_12370</name>
</gene>
<dbReference type="AlphaFoldDB" id="A0AAW4IY65"/>
<reference evidence="1" key="1">
    <citation type="submission" date="2020-12" db="EMBL/GenBank/DDBJ databases">
        <title>Comparative genomics of Clostridium perfringens reveals patterns of host-associated phylogenetic clades and virulence factors.</title>
        <authorList>
            <person name="Smith A.H."/>
            <person name="Geier R."/>
        </authorList>
    </citation>
    <scope>NUCLEOTIDE SEQUENCE</scope>
    <source>
        <strain evidence="1">CHD30677R</strain>
    </source>
</reference>
<dbReference type="RefSeq" id="WP_208341030.1">
    <property type="nucleotide sequence ID" value="NZ_JAENQO010000007.1"/>
</dbReference>